<dbReference type="SUPFAM" id="SSF47370">
    <property type="entry name" value="Bromodomain"/>
    <property type="match status" value="1"/>
</dbReference>
<feature type="compositionally biased region" description="Polar residues" evidence="2">
    <location>
        <begin position="515"/>
        <end position="534"/>
    </location>
</feature>
<feature type="region of interest" description="Disordered" evidence="2">
    <location>
        <begin position="503"/>
        <end position="534"/>
    </location>
</feature>
<organism evidence="3 4">
    <name type="scientific">Diversispora eburnea</name>
    <dbReference type="NCBI Taxonomy" id="1213867"/>
    <lineage>
        <taxon>Eukaryota</taxon>
        <taxon>Fungi</taxon>
        <taxon>Fungi incertae sedis</taxon>
        <taxon>Mucoromycota</taxon>
        <taxon>Glomeromycotina</taxon>
        <taxon>Glomeromycetes</taxon>
        <taxon>Diversisporales</taxon>
        <taxon>Diversisporaceae</taxon>
        <taxon>Diversispora</taxon>
    </lineage>
</organism>
<keyword evidence="4" id="KW-1185">Reference proteome</keyword>
<dbReference type="OrthoDB" id="21648at2759"/>
<comment type="caution">
    <text evidence="3">The sequence shown here is derived from an EMBL/GenBank/DDBJ whole genome shotgun (WGS) entry which is preliminary data.</text>
</comment>
<dbReference type="InterPro" id="IPR036427">
    <property type="entry name" value="Bromodomain-like_sf"/>
</dbReference>
<name>A0A9N9FN14_9GLOM</name>
<keyword evidence="1" id="KW-0103">Bromodomain</keyword>
<protein>
    <submittedName>
        <fullName evidence="3">723_t:CDS:1</fullName>
    </submittedName>
</protein>
<dbReference type="Proteomes" id="UP000789706">
    <property type="component" value="Unassembled WGS sequence"/>
</dbReference>
<evidence type="ECO:0000256" key="2">
    <source>
        <dbReference type="SAM" id="MobiDB-lite"/>
    </source>
</evidence>
<reference evidence="3" key="1">
    <citation type="submission" date="2021-06" db="EMBL/GenBank/DDBJ databases">
        <authorList>
            <person name="Kallberg Y."/>
            <person name="Tangrot J."/>
            <person name="Rosling A."/>
        </authorList>
    </citation>
    <scope>NUCLEOTIDE SEQUENCE</scope>
    <source>
        <strain evidence="3">AZ414A</strain>
    </source>
</reference>
<proteinExistence type="predicted"/>
<evidence type="ECO:0000256" key="1">
    <source>
        <dbReference type="ARBA" id="ARBA00023117"/>
    </source>
</evidence>
<dbReference type="AlphaFoldDB" id="A0A9N9FN14"/>
<dbReference type="EMBL" id="CAJVPK010000772">
    <property type="protein sequence ID" value="CAG8547889.1"/>
    <property type="molecule type" value="Genomic_DNA"/>
</dbReference>
<gene>
    <name evidence="3" type="ORF">DEBURN_LOCUS6950</name>
</gene>
<feature type="region of interest" description="Disordered" evidence="2">
    <location>
        <begin position="412"/>
        <end position="488"/>
    </location>
</feature>
<dbReference type="GO" id="GO:0006325">
    <property type="term" value="P:chromatin organization"/>
    <property type="evidence" value="ECO:0007669"/>
    <property type="project" value="UniProtKB-ARBA"/>
</dbReference>
<feature type="compositionally biased region" description="Polar residues" evidence="2">
    <location>
        <begin position="412"/>
        <end position="433"/>
    </location>
</feature>
<sequence length="534" mass="60425">MVRQQRRNSRRTLEQKSISNVFDRREDDDNDTYNFRILLYKILDIFEASDKHQLMKHTKQISGINGINVDGQELNSEMMRIKIGKNEYKSLKEFQDDFISIINNATLNNKENYDSGMKLLQFGSRLIEQAVKDVPPIIKGPQKIALMQPTTNGYVFSSVTMKQPILNNKFELVGELKEKVITPQESMSERDIPTLGSVLTKKINKSEQSTQSKDTTVPGVYLNSYKPYGSFAPIYNSRGAILSYEDTMMTYSYKQGKKDDIKNIESTLEKNNIDHDVTKSDGNILINSNSNESNEPTIQKENLAIAILDENVVMFARLQMLQNKRFQTNPDIISSEEKILSTKLRNRLAEMISVVPPSKLVSPGSIEKAMSQLPSREAAFKGTLPPDNNRAYPSNEVSRDAFNNFISAVRPSETTSTYSPHPNSQMGNPQIRSTVMGPPPPPQSHPPQLKSEISRTQPQTGYLHSQLMSPSHASRSYLPMNPQHGIPRQDGYYPGYHGYPTQYSPHLQRGYSRPNVGNSRSHIGNNLQQTRPGY</sequence>
<accession>A0A9N9FN14</accession>
<evidence type="ECO:0000313" key="4">
    <source>
        <dbReference type="Proteomes" id="UP000789706"/>
    </source>
</evidence>
<feature type="compositionally biased region" description="Polar residues" evidence="2">
    <location>
        <begin position="454"/>
        <end position="474"/>
    </location>
</feature>
<evidence type="ECO:0000313" key="3">
    <source>
        <dbReference type="EMBL" id="CAG8547889.1"/>
    </source>
</evidence>